<dbReference type="GO" id="GO:0016787">
    <property type="term" value="F:hydrolase activity"/>
    <property type="evidence" value="ECO:0007669"/>
    <property type="project" value="UniProtKB-KW"/>
</dbReference>
<reference evidence="4 5" key="1">
    <citation type="journal article" date="2017" name="Nat. Commun.">
        <title>In situ click chemistry generation of cyclooxygenase-2 inhibitors.</title>
        <authorList>
            <person name="Bhardwaj A."/>
            <person name="Kaur J."/>
            <person name="Wuest M."/>
            <person name="Wuest F."/>
        </authorList>
    </citation>
    <scope>NUCLEOTIDE SEQUENCE [LARGE SCALE GENOMIC DNA]</scope>
    <source>
        <strain evidence="4">S2_012_000_R3_94</strain>
    </source>
</reference>
<dbReference type="InterPro" id="IPR015797">
    <property type="entry name" value="NUDIX_hydrolase-like_dom_sf"/>
</dbReference>
<dbReference type="AlphaFoldDB" id="A0A533IB12"/>
<dbReference type="Proteomes" id="UP000315344">
    <property type="component" value="Unassembled WGS sequence"/>
</dbReference>
<dbReference type="InterPro" id="IPR020084">
    <property type="entry name" value="NUDIX_hydrolase_CS"/>
</dbReference>
<sequence length="150" mass="16538">MKDCDGRISWREGDDFVATKLVLTCDGGLLVYLRDDFSHIPYPGHWDLPGGGREGDESAADCALRELHEEFGLRLPAARLEAYMAFRNSTGMGRASVFYSGRITADEIAAVRFGSEGQCWRMMPVAEYLAHPLAVPHFPARVTQCLGLSA</sequence>
<evidence type="ECO:0000256" key="2">
    <source>
        <dbReference type="ARBA" id="ARBA00022801"/>
    </source>
</evidence>
<dbReference type="InterPro" id="IPR000086">
    <property type="entry name" value="NUDIX_hydrolase_dom"/>
</dbReference>
<keyword evidence="2" id="KW-0378">Hydrolase</keyword>
<dbReference type="CDD" id="cd04682">
    <property type="entry name" value="NUDIX_Hydrolase"/>
    <property type="match status" value="1"/>
</dbReference>
<gene>
    <name evidence="4" type="ORF">DI616_10050</name>
</gene>
<dbReference type="EMBL" id="VAFL01000006">
    <property type="protein sequence ID" value="TKW66818.1"/>
    <property type="molecule type" value="Genomic_DNA"/>
</dbReference>
<evidence type="ECO:0000313" key="5">
    <source>
        <dbReference type="Proteomes" id="UP000315344"/>
    </source>
</evidence>
<evidence type="ECO:0000256" key="1">
    <source>
        <dbReference type="ARBA" id="ARBA00001946"/>
    </source>
</evidence>
<feature type="domain" description="Nudix hydrolase" evidence="3">
    <location>
        <begin position="12"/>
        <end position="148"/>
    </location>
</feature>
<comment type="caution">
    <text evidence="4">The sequence shown here is derived from an EMBL/GenBank/DDBJ whole genome shotgun (WGS) entry which is preliminary data.</text>
</comment>
<comment type="cofactor">
    <cofactor evidence="1">
        <name>Mg(2+)</name>
        <dbReference type="ChEBI" id="CHEBI:18420"/>
    </cofactor>
</comment>
<evidence type="ECO:0000259" key="3">
    <source>
        <dbReference type="PROSITE" id="PS51462"/>
    </source>
</evidence>
<protein>
    <submittedName>
        <fullName evidence="4">NUDIX domain-containing protein</fullName>
    </submittedName>
</protein>
<dbReference type="PANTHER" id="PTHR43046:SF16">
    <property type="entry name" value="ADP-RIBOSE PYROPHOSPHATASE YJHB-RELATED"/>
    <property type="match status" value="1"/>
</dbReference>
<dbReference type="PROSITE" id="PS00893">
    <property type="entry name" value="NUDIX_BOX"/>
    <property type="match status" value="1"/>
</dbReference>
<evidence type="ECO:0000313" key="4">
    <source>
        <dbReference type="EMBL" id="TKW66818.1"/>
    </source>
</evidence>
<dbReference type="Gene3D" id="3.90.79.10">
    <property type="entry name" value="Nucleoside Triphosphate Pyrophosphohydrolase"/>
    <property type="match status" value="1"/>
</dbReference>
<dbReference type="PROSITE" id="PS51462">
    <property type="entry name" value="NUDIX"/>
    <property type="match status" value="1"/>
</dbReference>
<accession>A0A533IB12</accession>
<dbReference type="PANTHER" id="PTHR43046">
    <property type="entry name" value="GDP-MANNOSE MANNOSYL HYDROLASE"/>
    <property type="match status" value="1"/>
</dbReference>
<dbReference type="Pfam" id="PF00293">
    <property type="entry name" value="NUDIX"/>
    <property type="match status" value="1"/>
</dbReference>
<proteinExistence type="predicted"/>
<organism evidence="4 5">
    <name type="scientific">Paracoccus denitrificans</name>
    <dbReference type="NCBI Taxonomy" id="266"/>
    <lineage>
        <taxon>Bacteria</taxon>
        <taxon>Pseudomonadati</taxon>
        <taxon>Pseudomonadota</taxon>
        <taxon>Alphaproteobacteria</taxon>
        <taxon>Rhodobacterales</taxon>
        <taxon>Paracoccaceae</taxon>
        <taxon>Paracoccus</taxon>
    </lineage>
</organism>
<name>A0A533IB12_PARDE</name>
<dbReference type="SUPFAM" id="SSF55811">
    <property type="entry name" value="Nudix"/>
    <property type="match status" value="1"/>
</dbReference>